<sequence length="162" mass="17615">MNERFCRASLSHNVACAPTAAAQALRKFTGQDPDIDTTTLGNLEAAAAALDELSGWFLATSASGDAKPDRNHTRPVAASATDQGAKQKDKKSEKRRAEHEAGQPHAAATEETHPAGAQRVTDGDSLTDPKDKRNKQKKLKSEKESKKKKKKKKKLKANEENR</sequence>
<evidence type="ECO:0000313" key="3">
    <source>
        <dbReference type="Proteomes" id="UP001485043"/>
    </source>
</evidence>
<dbReference type="AlphaFoldDB" id="A0AAW1TCN0"/>
<dbReference type="EMBL" id="JALJOV010000148">
    <property type="protein sequence ID" value="KAK9866608.1"/>
    <property type="molecule type" value="Genomic_DNA"/>
</dbReference>
<name>A0AAW1TCN0_9CHLO</name>
<feature type="region of interest" description="Disordered" evidence="1">
    <location>
        <begin position="61"/>
        <end position="162"/>
    </location>
</feature>
<protein>
    <submittedName>
        <fullName evidence="2">Uncharacterized protein</fullName>
    </submittedName>
</protein>
<accession>A0AAW1TCN0</accession>
<organism evidence="2 3">
    <name type="scientific">Apatococcus fuscideae</name>
    <dbReference type="NCBI Taxonomy" id="2026836"/>
    <lineage>
        <taxon>Eukaryota</taxon>
        <taxon>Viridiplantae</taxon>
        <taxon>Chlorophyta</taxon>
        <taxon>core chlorophytes</taxon>
        <taxon>Trebouxiophyceae</taxon>
        <taxon>Chlorellales</taxon>
        <taxon>Chlorellaceae</taxon>
        <taxon>Apatococcus</taxon>
    </lineage>
</organism>
<reference evidence="2 3" key="1">
    <citation type="journal article" date="2024" name="Nat. Commun.">
        <title>Phylogenomics reveals the evolutionary origins of lichenization in chlorophyte algae.</title>
        <authorList>
            <person name="Puginier C."/>
            <person name="Libourel C."/>
            <person name="Otte J."/>
            <person name="Skaloud P."/>
            <person name="Haon M."/>
            <person name="Grisel S."/>
            <person name="Petersen M."/>
            <person name="Berrin J.G."/>
            <person name="Delaux P.M."/>
            <person name="Dal Grande F."/>
            <person name="Keller J."/>
        </authorList>
    </citation>
    <scope>NUCLEOTIDE SEQUENCE [LARGE SCALE GENOMIC DNA]</scope>
    <source>
        <strain evidence="2 3">SAG 2523</strain>
    </source>
</reference>
<evidence type="ECO:0000256" key="1">
    <source>
        <dbReference type="SAM" id="MobiDB-lite"/>
    </source>
</evidence>
<proteinExistence type="predicted"/>
<feature type="compositionally biased region" description="Basic and acidic residues" evidence="1">
    <location>
        <begin position="85"/>
        <end position="113"/>
    </location>
</feature>
<dbReference type="Proteomes" id="UP001485043">
    <property type="component" value="Unassembled WGS sequence"/>
</dbReference>
<feature type="compositionally biased region" description="Basic residues" evidence="1">
    <location>
        <begin position="146"/>
        <end position="155"/>
    </location>
</feature>
<keyword evidence="3" id="KW-1185">Reference proteome</keyword>
<gene>
    <name evidence="2" type="ORF">WJX84_011952</name>
</gene>
<comment type="caution">
    <text evidence="2">The sequence shown here is derived from an EMBL/GenBank/DDBJ whole genome shotgun (WGS) entry which is preliminary data.</text>
</comment>
<evidence type="ECO:0000313" key="2">
    <source>
        <dbReference type="EMBL" id="KAK9866608.1"/>
    </source>
</evidence>